<keyword evidence="2 11" id="KW-0808">Transferase</keyword>
<dbReference type="SUPFAM" id="SSF81301">
    <property type="entry name" value="Nucleotidyltransferase"/>
    <property type="match status" value="1"/>
</dbReference>
<keyword evidence="15" id="KW-1185">Reference proteome</keyword>
<dbReference type="Proteomes" id="UP000266796">
    <property type="component" value="Chromosome"/>
</dbReference>
<gene>
    <name evidence="14" type="primary">cca</name>
    <name evidence="14" type="ORF">CKSOR_00645</name>
</gene>
<keyword evidence="6" id="KW-0547">Nucleotide-binding</keyword>
<dbReference type="InterPro" id="IPR050124">
    <property type="entry name" value="tRNA_CCA-adding_enzyme"/>
</dbReference>
<dbReference type="KEGG" id="kso:CKSOR_00645"/>
<dbReference type="Gene3D" id="3.30.460.10">
    <property type="entry name" value="Beta Polymerase, domain 2"/>
    <property type="match status" value="1"/>
</dbReference>
<evidence type="ECO:0000256" key="4">
    <source>
        <dbReference type="ARBA" id="ARBA00022695"/>
    </source>
</evidence>
<evidence type="ECO:0000256" key="11">
    <source>
        <dbReference type="RuleBase" id="RU003953"/>
    </source>
</evidence>
<evidence type="ECO:0000256" key="7">
    <source>
        <dbReference type="ARBA" id="ARBA00022800"/>
    </source>
</evidence>
<keyword evidence="9" id="KW-0460">Magnesium</keyword>
<dbReference type="AlphaFoldDB" id="A0A3S7JAQ0"/>
<dbReference type="InterPro" id="IPR032828">
    <property type="entry name" value="PolyA_RNA-bd"/>
</dbReference>
<sequence>MFKEDKFTKNLQIYMVGGAVRDFLLGLKIKDKDWVVVGTSPEEMLKRGFIPIGKNFPIFLHPSTKEEYALARTERKYGIGYKGFKFYYGKDISLSDDLKRRDLTINAIACDKYGNIFDPFFGMKDLSAKILKHVSSSFYEDPLRILRLARFQSKLSDFSIHPDTKKICSNISFLNELKTLSIERVWKEISIGLCEKKPYLMLDFLDSVGALKVILPEISIFENFKLYFDNITENFSLAQRYALMCINVKNQKNFHEKLKVSKECSNYAIALHRILNVINKDNYNQLSANDILNIFEICDAFRKPKQFFDLLYILKIIMDDLNIHILENCFYKIKKINYRLLLSNLINIHPIQIKNIIRNKQLLEIESNILIKKSK</sequence>
<accession>A0A3S7JAQ0</accession>
<dbReference type="CDD" id="cd05398">
    <property type="entry name" value="NT_ClassII-CCAase"/>
    <property type="match status" value="1"/>
</dbReference>
<name>A0A3S7JAQ0_9PROT</name>
<dbReference type="Gene3D" id="1.10.3090.10">
    <property type="entry name" value="cca-adding enzyme, domain 2"/>
    <property type="match status" value="1"/>
</dbReference>
<evidence type="ECO:0000256" key="10">
    <source>
        <dbReference type="ARBA" id="ARBA00022884"/>
    </source>
</evidence>
<evidence type="ECO:0000256" key="5">
    <source>
        <dbReference type="ARBA" id="ARBA00022723"/>
    </source>
</evidence>
<dbReference type="GO" id="GO:0004810">
    <property type="term" value="F:CCA tRNA nucleotidyltransferase activity"/>
    <property type="evidence" value="ECO:0007669"/>
    <property type="project" value="InterPro"/>
</dbReference>
<keyword evidence="3" id="KW-0819">tRNA processing</keyword>
<evidence type="ECO:0000313" key="15">
    <source>
        <dbReference type="Proteomes" id="UP000266796"/>
    </source>
</evidence>
<evidence type="ECO:0000313" key="14">
    <source>
        <dbReference type="EMBL" id="AWD32746.1"/>
    </source>
</evidence>
<comment type="cofactor">
    <cofactor evidence="1">
        <name>Mg(2+)</name>
        <dbReference type="ChEBI" id="CHEBI:18420"/>
    </cofactor>
</comment>
<evidence type="ECO:0000256" key="6">
    <source>
        <dbReference type="ARBA" id="ARBA00022741"/>
    </source>
</evidence>
<evidence type="ECO:0000256" key="8">
    <source>
        <dbReference type="ARBA" id="ARBA00022840"/>
    </source>
</evidence>
<dbReference type="InterPro" id="IPR012006">
    <property type="entry name" value="CCA_bact"/>
</dbReference>
<proteinExistence type="inferred from homology"/>
<keyword evidence="10 11" id="KW-0694">RNA-binding</keyword>
<dbReference type="PANTHER" id="PTHR47545">
    <property type="entry name" value="MULTIFUNCTIONAL CCA PROTEIN"/>
    <property type="match status" value="1"/>
</dbReference>
<evidence type="ECO:0000256" key="1">
    <source>
        <dbReference type="ARBA" id="ARBA00001946"/>
    </source>
</evidence>
<organism evidence="14 15">
    <name type="scientific">Candidatus Kinetoplastidibacterium kentomonadis</name>
    <dbReference type="NCBI Taxonomy" id="1576550"/>
    <lineage>
        <taxon>Bacteria</taxon>
        <taxon>Pseudomonadati</taxon>
        <taxon>Pseudomonadota</taxon>
        <taxon>Betaproteobacteria</taxon>
        <taxon>Candidatus Kinetoplastidibacterium</taxon>
    </lineage>
</organism>
<dbReference type="Pfam" id="PF01743">
    <property type="entry name" value="PolyA_pol"/>
    <property type="match status" value="1"/>
</dbReference>
<dbReference type="GO" id="GO:0042245">
    <property type="term" value="P:RNA repair"/>
    <property type="evidence" value="ECO:0007669"/>
    <property type="project" value="UniProtKB-KW"/>
</dbReference>
<evidence type="ECO:0000256" key="2">
    <source>
        <dbReference type="ARBA" id="ARBA00022679"/>
    </source>
</evidence>
<evidence type="ECO:0000259" key="13">
    <source>
        <dbReference type="Pfam" id="PF12627"/>
    </source>
</evidence>
<dbReference type="GO" id="GO:0005524">
    <property type="term" value="F:ATP binding"/>
    <property type="evidence" value="ECO:0007669"/>
    <property type="project" value="UniProtKB-KW"/>
</dbReference>
<dbReference type="GO" id="GO:0003723">
    <property type="term" value="F:RNA binding"/>
    <property type="evidence" value="ECO:0007669"/>
    <property type="project" value="UniProtKB-KW"/>
</dbReference>
<dbReference type="PANTHER" id="PTHR47545:SF1">
    <property type="entry name" value="MULTIFUNCTIONAL CCA PROTEIN"/>
    <property type="match status" value="1"/>
</dbReference>
<dbReference type="GO" id="GO:0046872">
    <property type="term" value="F:metal ion binding"/>
    <property type="evidence" value="ECO:0007669"/>
    <property type="project" value="UniProtKB-KW"/>
</dbReference>
<dbReference type="SUPFAM" id="SSF81891">
    <property type="entry name" value="Poly A polymerase C-terminal region-like"/>
    <property type="match status" value="1"/>
</dbReference>
<dbReference type="InterPro" id="IPR043519">
    <property type="entry name" value="NT_sf"/>
</dbReference>
<feature type="domain" description="tRNA nucleotidyltransferase/poly(A) polymerase RNA and SrmB- binding" evidence="13">
    <location>
        <begin position="157"/>
        <end position="218"/>
    </location>
</feature>
<reference evidence="14 15" key="1">
    <citation type="journal article" date="2018" name="Parasitology">
        <title>The reduced genome of Candidatus Kinetoplastibacterium sorsogonicusi, the endosymbiont of Kentomonas sorsogonicus (Trypanosomatidae): loss of the haem-synthesis pathway.</title>
        <authorList>
            <person name="Silva F.M."/>
            <person name="Kostygov A.Y."/>
            <person name="Spodareva V.V."/>
            <person name="Butenko A."/>
            <person name="Tossou R."/>
            <person name="Lukes J."/>
            <person name="Yurchenko V."/>
            <person name="Alves J.M.P."/>
        </authorList>
    </citation>
    <scope>NUCLEOTIDE SEQUENCE [LARGE SCALE GENOMIC DNA]</scope>
    <source>
        <strain evidence="14 15">MF-08</strain>
    </source>
</reference>
<dbReference type="Pfam" id="PF12627">
    <property type="entry name" value="PolyA_pol_RNAbd"/>
    <property type="match status" value="1"/>
</dbReference>
<keyword evidence="4" id="KW-0548">Nucleotidyltransferase</keyword>
<keyword evidence="7" id="KW-0692">RNA repair</keyword>
<evidence type="ECO:0000256" key="9">
    <source>
        <dbReference type="ARBA" id="ARBA00022842"/>
    </source>
</evidence>
<evidence type="ECO:0000256" key="3">
    <source>
        <dbReference type="ARBA" id="ARBA00022694"/>
    </source>
</evidence>
<protein>
    <submittedName>
        <fullName evidence="14">Multifunctional CCA protein</fullName>
    </submittedName>
</protein>
<feature type="domain" description="Poly A polymerase head" evidence="12">
    <location>
        <begin position="13"/>
        <end position="131"/>
    </location>
</feature>
<dbReference type="OrthoDB" id="9805698at2"/>
<dbReference type="PIRSF" id="PIRSF000813">
    <property type="entry name" value="CCA_bact"/>
    <property type="match status" value="1"/>
</dbReference>
<comment type="similarity">
    <text evidence="11">Belongs to the tRNA nucleotidyltransferase/poly(A) polymerase family.</text>
</comment>
<dbReference type="InterPro" id="IPR002646">
    <property type="entry name" value="PolA_pol_head_dom"/>
</dbReference>
<keyword evidence="8" id="KW-0067">ATP-binding</keyword>
<dbReference type="EMBL" id="CP025628">
    <property type="protein sequence ID" value="AWD32746.1"/>
    <property type="molecule type" value="Genomic_DNA"/>
</dbReference>
<keyword evidence="5" id="KW-0479">Metal-binding</keyword>
<evidence type="ECO:0000259" key="12">
    <source>
        <dbReference type="Pfam" id="PF01743"/>
    </source>
</evidence>
<dbReference type="GO" id="GO:0001680">
    <property type="term" value="P:tRNA 3'-terminal CCA addition"/>
    <property type="evidence" value="ECO:0007669"/>
    <property type="project" value="InterPro"/>
</dbReference>
<dbReference type="RefSeq" id="WP_108674139.1">
    <property type="nucleotide sequence ID" value="NZ_CP025628.1"/>
</dbReference>